<evidence type="ECO:0000256" key="4">
    <source>
        <dbReference type="ARBA" id="ARBA00022989"/>
    </source>
</evidence>
<dbReference type="GO" id="GO:0005886">
    <property type="term" value="C:plasma membrane"/>
    <property type="evidence" value="ECO:0007669"/>
    <property type="project" value="UniProtKB-SubCell"/>
</dbReference>
<feature type="transmembrane region" description="Helical" evidence="6">
    <location>
        <begin position="875"/>
        <end position="896"/>
    </location>
</feature>
<keyword evidence="3 6" id="KW-0812">Transmembrane</keyword>
<feature type="transmembrane region" description="Helical" evidence="6">
    <location>
        <begin position="364"/>
        <end position="382"/>
    </location>
</feature>
<evidence type="ECO:0000259" key="7">
    <source>
        <dbReference type="PROSITE" id="PS50156"/>
    </source>
</evidence>
<feature type="transmembrane region" description="Helical" evidence="6">
    <location>
        <begin position="840"/>
        <end position="863"/>
    </location>
</feature>
<feature type="domain" description="SSD" evidence="7">
    <location>
        <begin position="366"/>
        <end position="486"/>
    </location>
</feature>
<evidence type="ECO:0000256" key="6">
    <source>
        <dbReference type="SAM" id="Phobius"/>
    </source>
</evidence>
<feature type="transmembrane region" description="Helical" evidence="6">
    <location>
        <begin position="462"/>
        <end position="484"/>
    </location>
</feature>
<dbReference type="SUPFAM" id="SSF82866">
    <property type="entry name" value="Multidrug efflux transporter AcrB transmembrane domain"/>
    <property type="match status" value="2"/>
</dbReference>
<dbReference type="InterPro" id="IPR050545">
    <property type="entry name" value="Mycobact_MmpL"/>
</dbReference>
<evidence type="ECO:0000256" key="3">
    <source>
        <dbReference type="ARBA" id="ARBA00022692"/>
    </source>
</evidence>
<sequence length="956" mass="105850">MKNFFEKRDPWGNSYSLWTIAIMIFMTPLAWWSISHVHLQDDITDWLPKNDSRSEILSWYKNEFRVEDQILVSWEGSSLGDPRVEKLAQKIRGISDAQGIRRGGILEIETVVTPDELLNTITKHHVSREEALRRLEGVLVGRGTLKVELTKSGKVRKERVLRQITEQARNQLGISLTAGPSSAEMADATSEEYDEDFEGDELEEEEIVEEDETTARPFEMQLFWSGMHSHPQQVEQVQELLANLSGRPTQQHPAGEKLVAGTFFEIGSPVALAMSLSQAGKEDEQLAFSKIKEAAIAVGIDAKSLRLGGRPVAATELNNQISQVIWNPQAPFWMLHRRSPVLLSAIVSLLLAFVMLRSFRLTTIVLITTFYATFAAVAFVPLTGGSMNMVLVVMPTLLMVLTLSASIHIANYWKQTSPHHPKKSISHAVKMATPPCVLAAITTAVGMLSLTTSSLTPVRSFGIYTAVGCLISLVVVLYGMPALLQVWSSKEVPSDTNSSNKQATWELLGYGISRAWVPITFACLLLFAVSACGLSRFKTESKIVRYFPDNSRIVQDYRFLEENLSGIVPVDLVIRFDKESQETTTFLSRMEVIRNIQEKIRQHPDISGTLSLADFQPVMTLPSEKAKQLSKMRFARKSNIIEKRIKKGKNRAESRSFLTVAQKKKMLQKARGESFSIEEGDELWRITAQVSLLSDVDYVSLCGDKKQQGDLNEIACSVLKYQAGANHVITGTVPLFLQTQQAVLSSLIRSTAIAFAVIAIIMMVILKNPTAGLLTMLPNLMPVGVVLGLISWNGLSIDIGTMITAAVALGIAVDGTLHLLTWFKSGIKEGFSRQKSIAQALAHCGPVLVQTSLIISVGLLTLYPSELLLIQRFSWMMACMIASALVADIIFLPALLAGPLGSMIESTIQKQASSSIQRTDDPAQEMLEEIAARSPDKEYKPHLLKLPLHNERKAVR</sequence>
<feature type="transmembrane region" description="Helical" evidence="6">
    <location>
        <begin position="799"/>
        <end position="820"/>
    </location>
</feature>
<evidence type="ECO:0000256" key="5">
    <source>
        <dbReference type="ARBA" id="ARBA00023136"/>
    </source>
</evidence>
<name>A0A3B1DA28_9ZZZZ</name>
<comment type="subcellular location">
    <subcellularLocation>
        <location evidence="1">Cell membrane</location>
        <topology evidence="1">Multi-pass membrane protein</topology>
    </subcellularLocation>
</comment>
<dbReference type="InterPro" id="IPR004869">
    <property type="entry name" value="MMPL_dom"/>
</dbReference>
<dbReference type="PROSITE" id="PS50156">
    <property type="entry name" value="SSD"/>
    <property type="match status" value="2"/>
</dbReference>
<evidence type="ECO:0000256" key="2">
    <source>
        <dbReference type="ARBA" id="ARBA00022475"/>
    </source>
</evidence>
<feature type="transmembrane region" description="Helical" evidence="6">
    <location>
        <begin position="747"/>
        <end position="766"/>
    </location>
</feature>
<feature type="transmembrane region" description="Helical" evidence="6">
    <location>
        <begin position="341"/>
        <end position="358"/>
    </location>
</feature>
<accession>A0A3B1DA28</accession>
<organism evidence="8">
    <name type="scientific">hydrothermal vent metagenome</name>
    <dbReference type="NCBI Taxonomy" id="652676"/>
    <lineage>
        <taxon>unclassified sequences</taxon>
        <taxon>metagenomes</taxon>
        <taxon>ecological metagenomes</taxon>
    </lineage>
</organism>
<dbReference type="Pfam" id="PF03176">
    <property type="entry name" value="MMPL"/>
    <property type="match status" value="2"/>
</dbReference>
<keyword evidence="2" id="KW-1003">Cell membrane</keyword>
<feature type="transmembrane region" description="Helical" evidence="6">
    <location>
        <begin position="431"/>
        <end position="450"/>
    </location>
</feature>
<protein>
    <recommendedName>
        <fullName evidence="7">SSD domain-containing protein</fullName>
    </recommendedName>
</protein>
<proteinExistence type="predicted"/>
<dbReference type="Gene3D" id="1.20.1640.10">
    <property type="entry name" value="Multidrug efflux transporter AcrB transmembrane domain"/>
    <property type="match status" value="2"/>
</dbReference>
<dbReference type="InterPro" id="IPR000731">
    <property type="entry name" value="SSD"/>
</dbReference>
<dbReference type="AlphaFoldDB" id="A0A3B1DA28"/>
<dbReference type="PANTHER" id="PTHR33406:SF12">
    <property type="entry name" value="BLR2997 PROTEIN"/>
    <property type="match status" value="1"/>
</dbReference>
<feature type="domain" description="SSD" evidence="7">
    <location>
        <begin position="772"/>
        <end position="898"/>
    </location>
</feature>
<reference evidence="8" key="1">
    <citation type="submission" date="2018-06" db="EMBL/GenBank/DDBJ databases">
        <authorList>
            <person name="Zhirakovskaya E."/>
        </authorList>
    </citation>
    <scope>NUCLEOTIDE SEQUENCE</scope>
</reference>
<keyword evidence="4 6" id="KW-1133">Transmembrane helix</keyword>
<dbReference type="PANTHER" id="PTHR33406">
    <property type="entry name" value="MEMBRANE PROTEIN MJ1562-RELATED"/>
    <property type="match status" value="1"/>
</dbReference>
<dbReference type="EMBL" id="UOGL01000135">
    <property type="protein sequence ID" value="VAX37612.1"/>
    <property type="molecule type" value="Genomic_DNA"/>
</dbReference>
<evidence type="ECO:0000256" key="1">
    <source>
        <dbReference type="ARBA" id="ARBA00004651"/>
    </source>
</evidence>
<evidence type="ECO:0000313" key="8">
    <source>
        <dbReference type="EMBL" id="VAX37612.1"/>
    </source>
</evidence>
<gene>
    <name evidence="8" type="ORF">MNBD_PLANCTO02-2080</name>
</gene>
<feature type="transmembrane region" description="Helical" evidence="6">
    <location>
        <begin position="515"/>
        <end position="535"/>
    </location>
</feature>
<feature type="transmembrane region" description="Helical" evidence="6">
    <location>
        <begin position="389"/>
        <end position="411"/>
    </location>
</feature>
<keyword evidence="5 6" id="KW-0472">Membrane</keyword>
<feature type="transmembrane region" description="Helical" evidence="6">
    <location>
        <begin position="15"/>
        <end position="34"/>
    </location>
</feature>